<dbReference type="KEGG" id="dgg:DGI_3148"/>
<feature type="transmembrane region" description="Helical" evidence="6">
    <location>
        <begin position="112"/>
        <end position="134"/>
    </location>
</feature>
<dbReference type="InterPro" id="IPR003339">
    <property type="entry name" value="ABC/ECF_trnsptr_transmembrane"/>
</dbReference>
<accession>T2GFF1</accession>
<dbReference type="PATRIC" id="fig|1121448.10.peg.3108"/>
<protein>
    <submittedName>
        <fullName evidence="7">Putative cobalt ABC transporter permease</fullName>
    </submittedName>
</protein>
<feature type="transmembrane region" description="Helical" evidence="6">
    <location>
        <begin position="12"/>
        <end position="36"/>
    </location>
</feature>
<gene>
    <name evidence="7" type="ORF">DGI_3148</name>
</gene>
<dbReference type="RefSeq" id="WP_021761949.1">
    <property type="nucleotide sequence ID" value="NZ_KE386875.1"/>
</dbReference>
<proteinExistence type="predicted"/>
<dbReference type="Proteomes" id="UP000016587">
    <property type="component" value="Chromosome"/>
</dbReference>
<dbReference type="HOGENOM" id="CLU_056469_1_3_7"/>
<feature type="transmembrane region" description="Helical" evidence="6">
    <location>
        <begin position="42"/>
        <end position="58"/>
    </location>
</feature>
<dbReference type="OrthoDB" id="4533at2"/>
<dbReference type="CDD" id="cd16914">
    <property type="entry name" value="EcfT"/>
    <property type="match status" value="1"/>
</dbReference>
<keyword evidence="4 6" id="KW-1133">Transmembrane helix</keyword>
<dbReference type="Pfam" id="PF02361">
    <property type="entry name" value="CbiQ"/>
    <property type="match status" value="1"/>
</dbReference>
<dbReference type="EMBL" id="CP006585">
    <property type="protein sequence ID" value="AGW14861.1"/>
    <property type="molecule type" value="Genomic_DNA"/>
</dbReference>
<keyword evidence="3 6" id="KW-0812">Transmembrane</keyword>
<keyword evidence="8" id="KW-1185">Reference proteome</keyword>
<organism evidence="7 8">
    <name type="scientific">Megalodesulfovibrio gigas (strain ATCC 19364 / DSM 1382 / NCIMB 9332 / VKM B-1759)</name>
    <name type="common">Desulfovibrio gigas</name>
    <dbReference type="NCBI Taxonomy" id="1121448"/>
    <lineage>
        <taxon>Bacteria</taxon>
        <taxon>Pseudomonadati</taxon>
        <taxon>Thermodesulfobacteriota</taxon>
        <taxon>Desulfovibrionia</taxon>
        <taxon>Desulfovibrionales</taxon>
        <taxon>Desulfovibrionaceae</taxon>
        <taxon>Megalodesulfovibrio</taxon>
    </lineage>
</organism>
<comment type="subcellular location">
    <subcellularLocation>
        <location evidence="1">Membrane</location>
        <topology evidence="1">Multi-pass membrane protein</topology>
    </subcellularLocation>
</comment>
<keyword evidence="2" id="KW-1003">Cell membrane</keyword>
<evidence type="ECO:0000256" key="5">
    <source>
        <dbReference type="ARBA" id="ARBA00023136"/>
    </source>
</evidence>
<dbReference type="AlphaFoldDB" id="T2GFF1"/>
<reference evidence="8" key="2">
    <citation type="submission" date="2013-07" db="EMBL/GenBank/DDBJ databases">
        <authorList>
            <person name="Morais-Silva F.O."/>
            <person name="Rezende A.M."/>
            <person name="Pimentel C."/>
            <person name="Resende D.M."/>
            <person name="Santos C.I."/>
            <person name="Clemente C."/>
            <person name="de Oliveira L.M."/>
            <person name="da Silva S.M."/>
            <person name="Costa D.A."/>
            <person name="Varela-Raposo A."/>
            <person name="Horacio E.C.A."/>
            <person name="Matos M."/>
            <person name="Flores O."/>
            <person name="Ruiz J.C."/>
            <person name="Rodrigues-Pousada C."/>
        </authorList>
    </citation>
    <scope>NUCLEOTIDE SEQUENCE [LARGE SCALE GENOMIC DNA]</scope>
    <source>
        <strain evidence="8">ATCC 19364 / DSM 1382 / NCIMB 9332 / VKM B-1759</strain>
    </source>
</reference>
<dbReference type="GO" id="GO:0005886">
    <property type="term" value="C:plasma membrane"/>
    <property type="evidence" value="ECO:0007669"/>
    <property type="project" value="UniProtKB-ARBA"/>
</dbReference>
<evidence type="ECO:0000256" key="1">
    <source>
        <dbReference type="ARBA" id="ARBA00004141"/>
    </source>
</evidence>
<reference evidence="7 8" key="1">
    <citation type="journal article" date="2013" name="J. Bacteriol.">
        <title>Roles of HynAB and Ech, the only two hydrogenases found in the model sulfate reducer Desulfovibrio gigas.</title>
        <authorList>
            <person name="Morais-Silva F.O."/>
            <person name="Santos C.I."/>
            <person name="Rodrigues R."/>
            <person name="Pereira I.A."/>
            <person name="Rodrigues-Pousada C."/>
        </authorList>
    </citation>
    <scope>NUCLEOTIDE SEQUENCE [LARGE SCALE GENOMIC DNA]</scope>
    <source>
        <strain evidence="8">ATCC 19364 / DSM 1382 / NCIMB 9332 / VKM B-1759</strain>
    </source>
</reference>
<dbReference type="eggNOG" id="COG0619">
    <property type="taxonomic scope" value="Bacteria"/>
</dbReference>
<evidence type="ECO:0000313" key="7">
    <source>
        <dbReference type="EMBL" id="AGW14861.1"/>
    </source>
</evidence>
<keyword evidence="5 6" id="KW-0472">Membrane</keyword>
<dbReference type="STRING" id="1121448.DGI_3148"/>
<evidence type="ECO:0000256" key="6">
    <source>
        <dbReference type="SAM" id="Phobius"/>
    </source>
</evidence>
<evidence type="ECO:0000256" key="3">
    <source>
        <dbReference type="ARBA" id="ARBA00022692"/>
    </source>
</evidence>
<evidence type="ECO:0000313" key="8">
    <source>
        <dbReference type="Proteomes" id="UP000016587"/>
    </source>
</evidence>
<evidence type="ECO:0000256" key="2">
    <source>
        <dbReference type="ARBA" id="ARBA00022475"/>
    </source>
</evidence>
<dbReference type="PANTHER" id="PTHR34857">
    <property type="entry name" value="SLL0384 PROTEIN"/>
    <property type="match status" value="1"/>
</dbReference>
<dbReference type="InterPro" id="IPR051611">
    <property type="entry name" value="ECF_transporter_component"/>
</dbReference>
<sequence length="258" mass="27642">MFANPLSGQHAGWTLHAVHICARLIGVAVLSAVIAVSAQPEALASAALAGGVVLLLGWPGRSAVLRGLGAVNAFVVLLWLVVPFSGSGAVLHRLGPVAVHADGVALALKATLRANAIACLLLGLIVATPLHVLVKGMESLRIPEKLCAMLYFCVRYVQDIREMHNRLQTAAALRCFVPACNRHTWHTVGNMFAMTVVRSLDQAHRVHQAMQLRGYDGSFRRLPLPGMARWDWLALAVLLAVAAGLVALECNLLELIRD</sequence>
<name>T2GFF1_MEGG1</name>
<dbReference type="PANTHER" id="PTHR34857:SF2">
    <property type="entry name" value="SLL0384 PROTEIN"/>
    <property type="match status" value="1"/>
</dbReference>
<feature type="transmembrane region" description="Helical" evidence="6">
    <location>
        <begin position="70"/>
        <end position="92"/>
    </location>
</feature>
<feature type="transmembrane region" description="Helical" evidence="6">
    <location>
        <begin position="230"/>
        <end position="248"/>
    </location>
</feature>
<evidence type="ECO:0000256" key="4">
    <source>
        <dbReference type="ARBA" id="ARBA00022989"/>
    </source>
</evidence>